<keyword evidence="1" id="KW-0614">Plasmid</keyword>
<name>A0ABY4DB61_9BACT</name>
<keyword evidence="2" id="KW-1185">Reference proteome</keyword>
<evidence type="ECO:0000313" key="1">
    <source>
        <dbReference type="EMBL" id="UOG77348.1"/>
    </source>
</evidence>
<proteinExistence type="predicted"/>
<accession>A0ABY4DB61</accession>
<dbReference type="Proteomes" id="UP000831113">
    <property type="component" value="Plasmid unnamed1"/>
</dbReference>
<sequence length="135" mass="15038">MRQAIAILLLCSLSVHCAGRLGIVASWWLNREYVARVLCINRDKPQLQCNGKCHLAKQLKAADAAEQPQHPLGSKQAFAEIQLFCPSADLLHLAAPATYPAARLRYAALQLEHYRWDRPGPDHPPAEGLMTTRFS</sequence>
<dbReference type="EMBL" id="CP094670">
    <property type="protein sequence ID" value="UOG77348.1"/>
    <property type="molecule type" value="Genomic_DNA"/>
</dbReference>
<dbReference type="RefSeq" id="WP_243803094.1">
    <property type="nucleotide sequence ID" value="NZ_CP094670.1"/>
</dbReference>
<reference evidence="1 2" key="1">
    <citation type="submission" date="2022-03" db="EMBL/GenBank/DDBJ databases">
        <title>Hymenobactersp. isolated from the air.</title>
        <authorList>
            <person name="Won M."/>
            <person name="Kwon S.-W."/>
        </authorList>
    </citation>
    <scope>NUCLEOTIDE SEQUENCE [LARGE SCALE GENOMIC DNA]</scope>
    <source>
        <strain evidence="1 2">KACC 21982</strain>
        <plasmid evidence="1 2">unnamed1</plasmid>
    </source>
</reference>
<protein>
    <submittedName>
        <fullName evidence="1">Uncharacterized protein</fullName>
    </submittedName>
</protein>
<geneLocation type="plasmid" evidence="1 2">
    <name>unnamed1</name>
</geneLocation>
<gene>
    <name evidence="1" type="ORF">MTX78_23255</name>
</gene>
<evidence type="ECO:0000313" key="2">
    <source>
        <dbReference type="Proteomes" id="UP000831113"/>
    </source>
</evidence>
<organism evidence="1 2">
    <name type="scientific">Hymenobacter tibetensis</name>
    <dbReference type="NCBI Taxonomy" id="497967"/>
    <lineage>
        <taxon>Bacteria</taxon>
        <taxon>Pseudomonadati</taxon>
        <taxon>Bacteroidota</taxon>
        <taxon>Cytophagia</taxon>
        <taxon>Cytophagales</taxon>
        <taxon>Hymenobacteraceae</taxon>
        <taxon>Hymenobacter</taxon>
    </lineage>
</organism>